<keyword evidence="4" id="KW-0547">Nucleotide-binding</keyword>
<evidence type="ECO:0000259" key="10">
    <source>
        <dbReference type="SMART" id="SM01331"/>
    </source>
</evidence>
<feature type="region of interest" description="Disordered" evidence="9">
    <location>
        <begin position="711"/>
        <end position="739"/>
    </location>
</feature>
<evidence type="ECO:0000256" key="9">
    <source>
        <dbReference type="SAM" id="MobiDB-lite"/>
    </source>
</evidence>
<dbReference type="SMART" id="SM01331">
    <property type="entry name" value="DUF3635"/>
    <property type="match status" value="1"/>
</dbReference>
<keyword evidence="3" id="KW-0808">Transferase</keyword>
<keyword evidence="12" id="KW-1185">Reference proteome</keyword>
<dbReference type="GO" id="GO:0005737">
    <property type="term" value="C:cytoplasm"/>
    <property type="evidence" value="ECO:0007669"/>
    <property type="project" value="TreeGrafter"/>
</dbReference>
<feature type="region of interest" description="Disordered" evidence="9">
    <location>
        <begin position="169"/>
        <end position="346"/>
    </location>
</feature>
<evidence type="ECO:0000256" key="3">
    <source>
        <dbReference type="ARBA" id="ARBA00022679"/>
    </source>
</evidence>
<sequence length="809" mass="88871">MLGYHTKQVNAYGKRRQRIVNVAPDEQQRFPRPPPSIFDDLPQPTYAPVASRMKKRENNPQPPLNEKPKSKSQSPKILHMSRGKKRLSPVMTPVARKMQRKTIHALGDGAEGEIMTPSRRPFAVKVLNTPGMISKSRRTSATGTPIHFSPPVVDILILDDHGQTLSHERRVSGPQTVDNDSEDEWVAQPKPPRRLRQLARLRIESDSESDAEVDNGDDTLDAIIAPSPPIKAVPPAPPRGRQPRPQVEVVIPLRTRPPLAPVADTPSPSPSPSTSRSPPPSRQLAANIPKPAPAPRRYQQLPSPVPRARQLTPPLPRARPLTPIGGRRRGQWLNAPPSPPSPTTPIDDLDFTIDLSSLSIELPSPARSPVAEAPDYLRPLLAECGQATSGLHNFSTFISTFPFDPLVSARGGREIGGFRKIGEASYSEVFGIGDVVLKVIPLRDESQRKPRPHANAYDAEVDGPFATDAKDVLKEIIVTHAMGQVCEGFVKLLRTYIVKGTYPQVLLEQWDDYYDRKGSEGIRPDTFTVSQAYAIIVLPNGGPDLEAYTFPTKGGWKQACSVFWQVAKALAHAEQLVSFEHRDLHLGQILVKEVSSPAAVQRPLQAVNQNRSKVTKASKPSMDDPVHGVRATLIDLGLSRMDAGDGSGGEMVHWTPFEEEIFQGEGDYQFDIYRYMRAYNRSNWETFNPLTNAMWLHYLAVKLLKAKNLKAPPRPRKSTVAPAPGSAASGSSSSKGKAGFTDRECYECMLDLEEWLGRCVAAVMPAVVKGRKKKGVVAEVTQGALLQGPLCAGEVVGYGVKKGWIRPVA</sequence>
<feature type="compositionally biased region" description="Pro residues" evidence="9">
    <location>
        <begin position="226"/>
        <end position="240"/>
    </location>
</feature>
<proteinExistence type="predicted"/>
<dbReference type="GO" id="GO:0005634">
    <property type="term" value="C:nucleus"/>
    <property type="evidence" value="ECO:0007669"/>
    <property type="project" value="TreeGrafter"/>
</dbReference>
<accession>A0AAW0ECP9</accession>
<feature type="compositionally biased region" description="Low complexity" evidence="9">
    <location>
        <begin position="306"/>
        <end position="323"/>
    </location>
</feature>
<evidence type="ECO:0000256" key="6">
    <source>
        <dbReference type="ARBA" id="ARBA00022840"/>
    </source>
</evidence>
<keyword evidence="6" id="KW-0067">ATP-binding</keyword>
<comment type="catalytic activity">
    <reaction evidence="7">
        <text>L-threonyl-[protein] + ATP = O-phospho-L-threonyl-[protein] + ADP + H(+)</text>
        <dbReference type="Rhea" id="RHEA:46608"/>
        <dbReference type="Rhea" id="RHEA-COMP:11060"/>
        <dbReference type="Rhea" id="RHEA-COMP:11605"/>
        <dbReference type="ChEBI" id="CHEBI:15378"/>
        <dbReference type="ChEBI" id="CHEBI:30013"/>
        <dbReference type="ChEBI" id="CHEBI:30616"/>
        <dbReference type="ChEBI" id="CHEBI:61977"/>
        <dbReference type="ChEBI" id="CHEBI:456216"/>
        <dbReference type="EC" id="2.7.11.1"/>
    </reaction>
</comment>
<keyword evidence="2" id="KW-0723">Serine/threonine-protein kinase</keyword>
<dbReference type="PANTHER" id="PTHR24419:SF18">
    <property type="entry name" value="SERINE_THREONINE-PROTEIN KINASE HASPIN"/>
    <property type="match status" value="1"/>
</dbReference>
<protein>
    <recommendedName>
        <fullName evidence="1">non-specific serine/threonine protein kinase</fullName>
        <ecNumber evidence="1">2.7.11.1</ecNumber>
    </recommendedName>
</protein>
<feature type="region of interest" description="Disordered" evidence="9">
    <location>
        <begin position="1"/>
        <end position="86"/>
    </location>
</feature>
<dbReference type="GO" id="GO:0072354">
    <property type="term" value="F:histone H3T3 kinase activity"/>
    <property type="evidence" value="ECO:0007669"/>
    <property type="project" value="TreeGrafter"/>
</dbReference>
<dbReference type="PANTHER" id="PTHR24419">
    <property type="entry name" value="INTERLEUKIN-1 RECEPTOR-ASSOCIATED KINASE"/>
    <property type="match status" value="1"/>
</dbReference>
<evidence type="ECO:0000256" key="1">
    <source>
        <dbReference type="ARBA" id="ARBA00012513"/>
    </source>
</evidence>
<evidence type="ECO:0000256" key="8">
    <source>
        <dbReference type="ARBA" id="ARBA00048679"/>
    </source>
</evidence>
<dbReference type="GO" id="GO:0005524">
    <property type="term" value="F:ATP binding"/>
    <property type="evidence" value="ECO:0007669"/>
    <property type="project" value="UniProtKB-KW"/>
</dbReference>
<dbReference type="Proteomes" id="UP001362999">
    <property type="component" value="Unassembled WGS sequence"/>
</dbReference>
<keyword evidence="5 11" id="KW-0418">Kinase</keyword>
<dbReference type="EMBL" id="JAWWNJ010000002">
    <property type="protein sequence ID" value="KAK7061973.1"/>
    <property type="molecule type" value="Genomic_DNA"/>
</dbReference>
<feature type="domain" description="Serine/threonine-protein kinase haspin C-terminal" evidence="10">
    <location>
        <begin position="659"/>
        <end position="740"/>
    </location>
</feature>
<evidence type="ECO:0000256" key="5">
    <source>
        <dbReference type="ARBA" id="ARBA00022777"/>
    </source>
</evidence>
<dbReference type="Gene3D" id="3.30.200.20">
    <property type="entry name" value="Phosphorylase Kinase, domain 1"/>
    <property type="match status" value="1"/>
</dbReference>
<evidence type="ECO:0000256" key="4">
    <source>
        <dbReference type="ARBA" id="ARBA00022741"/>
    </source>
</evidence>
<evidence type="ECO:0000313" key="11">
    <source>
        <dbReference type="EMBL" id="KAK7061973.1"/>
    </source>
</evidence>
<organism evidence="11 12">
    <name type="scientific">Favolaschia claudopus</name>
    <dbReference type="NCBI Taxonomy" id="2862362"/>
    <lineage>
        <taxon>Eukaryota</taxon>
        <taxon>Fungi</taxon>
        <taxon>Dikarya</taxon>
        <taxon>Basidiomycota</taxon>
        <taxon>Agaricomycotina</taxon>
        <taxon>Agaricomycetes</taxon>
        <taxon>Agaricomycetidae</taxon>
        <taxon>Agaricales</taxon>
        <taxon>Marasmiineae</taxon>
        <taxon>Mycenaceae</taxon>
        <taxon>Favolaschia</taxon>
    </lineage>
</organism>
<dbReference type="SUPFAM" id="SSF56112">
    <property type="entry name" value="Protein kinase-like (PK-like)"/>
    <property type="match status" value="1"/>
</dbReference>
<dbReference type="GO" id="GO:0000278">
    <property type="term" value="P:mitotic cell cycle"/>
    <property type="evidence" value="ECO:0007669"/>
    <property type="project" value="TreeGrafter"/>
</dbReference>
<feature type="compositionally biased region" description="Low complexity" evidence="9">
    <location>
        <begin position="721"/>
        <end position="739"/>
    </location>
</feature>
<reference evidence="11 12" key="1">
    <citation type="journal article" date="2024" name="J Genomics">
        <title>Draft genome sequencing and assembly of Favolaschia claudopus CIRM-BRFM 2984 isolated from oak limbs.</title>
        <authorList>
            <person name="Navarro D."/>
            <person name="Drula E."/>
            <person name="Chaduli D."/>
            <person name="Cazenave R."/>
            <person name="Ahrendt S."/>
            <person name="Wang J."/>
            <person name="Lipzen A."/>
            <person name="Daum C."/>
            <person name="Barry K."/>
            <person name="Grigoriev I.V."/>
            <person name="Favel A."/>
            <person name="Rosso M.N."/>
            <person name="Martin F."/>
        </authorList>
    </citation>
    <scope>NUCLEOTIDE SEQUENCE [LARGE SCALE GENOMIC DNA]</scope>
    <source>
        <strain evidence="11 12">CIRM-BRFM 2984</strain>
    </source>
</reference>
<dbReference type="AlphaFoldDB" id="A0AAW0ECP9"/>
<feature type="compositionally biased region" description="Acidic residues" evidence="9">
    <location>
        <begin position="206"/>
        <end position="220"/>
    </location>
</feature>
<dbReference type="Gene3D" id="1.10.510.10">
    <property type="entry name" value="Transferase(Phosphotransferase) domain 1"/>
    <property type="match status" value="1"/>
</dbReference>
<feature type="compositionally biased region" description="Pro residues" evidence="9">
    <location>
        <begin position="267"/>
        <end position="281"/>
    </location>
</feature>
<dbReference type="GO" id="GO:0035556">
    <property type="term" value="P:intracellular signal transduction"/>
    <property type="evidence" value="ECO:0007669"/>
    <property type="project" value="TreeGrafter"/>
</dbReference>
<evidence type="ECO:0000256" key="7">
    <source>
        <dbReference type="ARBA" id="ARBA00047899"/>
    </source>
</evidence>
<name>A0AAW0ECP9_9AGAR</name>
<comment type="catalytic activity">
    <reaction evidence="8">
        <text>L-seryl-[protein] + ATP = O-phospho-L-seryl-[protein] + ADP + H(+)</text>
        <dbReference type="Rhea" id="RHEA:17989"/>
        <dbReference type="Rhea" id="RHEA-COMP:9863"/>
        <dbReference type="Rhea" id="RHEA-COMP:11604"/>
        <dbReference type="ChEBI" id="CHEBI:15378"/>
        <dbReference type="ChEBI" id="CHEBI:29999"/>
        <dbReference type="ChEBI" id="CHEBI:30616"/>
        <dbReference type="ChEBI" id="CHEBI:83421"/>
        <dbReference type="ChEBI" id="CHEBI:456216"/>
        <dbReference type="EC" id="2.7.11.1"/>
    </reaction>
</comment>
<comment type="caution">
    <text evidence="11">The sequence shown here is derived from an EMBL/GenBank/DDBJ whole genome shotgun (WGS) entry which is preliminary data.</text>
</comment>
<dbReference type="InterPro" id="IPR011009">
    <property type="entry name" value="Kinase-like_dom_sf"/>
</dbReference>
<evidence type="ECO:0000313" key="12">
    <source>
        <dbReference type="Proteomes" id="UP001362999"/>
    </source>
</evidence>
<dbReference type="EC" id="2.7.11.1" evidence="1"/>
<gene>
    <name evidence="11" type="ORF">R3P38DRAFT_682307</name>
</gene>
<dbReference type="Pfam" id="PF12330">
    <property type="entry name" value="Haspin_kinase"/>
    <property type="match status" value="1"/>
</dbReference>
<evidence type="ECO:0000256" key="2">
    <source>
        <dbReference type="ARBA" id="ARBA00022527"/>
    </source>
</evidence>
<dbReference type="InterPro" id="IPR024604">
    <property type="entry name" value="GSG2_C"/>
</dbReference>